<evidence type="ECO:0000256" key="1">
    <source>
        <dbReference type="SAM" id="Phobius"/>
    </source>
</evidence>
<protein>
    <recommendedName>
        <fullName evidence="4">RDD domain-containing protein</fullName>
    </recommendedName>
</protein>
<keyword evidence="3" id="KW-1185">Reference proteome</keyword>
<comment type="caution">
    <text evidence="2">The sequence shown here is derived from an EMBL/GenBank/DDBJ whole genome shotgun (WGS) entry which is preliminary data.</text>
</comment>
<organism evidence="2 3">
    <name type="scientific">Pedobacter albus</name>
    <dbReference type="NCBI Taxonomy" id="3113905"/>
    <lineage>
        <taxon>Bacteria</taxon>
        <taxon>Pseudomonadati</taxon>
        <taxon>Bacteroidota</taxon>
        <taxon>Sphingobacteriia</taxon>
        <taxon>Sphingobacteriales</taxon>
        <taxon>Sphingobacteriaceae</taxon>
        <taxon>Pedobacter</taxon>
    </lineage>
</organism>
<proteinExistence type="predicted"/>
<evidence type="ECO:0000313" key="2">
    <source>
        <dbReference type="EMBL" id="MEE1945340.1"/>
    </source>
</evidence>
<keyword evidence="1" id="KW-1133">Transmembrane helix</keyword>
<evidence type="ECO:0008006" key="4">
    <source>
        <dbReference type="Google" id="ProtNLM"/>
    </source>
</evidence>
<dbReference type="Proteomes" id="UP001336835">
    <property type="component" value="Unassembled WGS sequence"/>
</dbReference>
<feature type="transmembrane region" description="Helical" evidence="1">
    <location>
        <begin position="75"/>
        <end position="96"/>
    </location>
</feature>
<keyword evidence="1" id="KW-0472">Membrane</keyword>
<gene>
    <name evidence="2" type="ORF">VRU48_09485</name>
</gene>
<feature type="transmembrane region" description="Helical" evidence="1">
    <location>
        <begin position="153"/>
        <end position="175"/>
    </location>
</feature>
<sequence>MQELEIINLWKQYDEKLEQSLSLNRKNTVAITQLKVKSALATMKPIKIFALLAGITWVGFVDTMIIHLFHVASPYFLVSAIIQTLLSKFAIGTYIYQLILISEVDSSGSVLATQEKLASLRASTLNVARWLWLQLPIWTTFYWSNEMFQSGNAWLWAIQCIVTIAFVVLAIWLFINIKEENKHKKWFRLLFNGSEWTPILESAAFLKEIEHFEKA</sequence>
<dbReference type="RefSeq" id="WP_330107683.1">
    <property type="nucleotide sequence ID" value="NZ_JAZDQT010000001.1"/>
</dbReference>
<keyword evidence="1" id="KW-0812">Transmembrane</keyword>
<accession>A0ABU7I790</accession>
<feature type="transmembrane region" description="Helical" evidence="1">
    <location>
        <begin position="48"/>
        <end position="69"/>
    </location>
</feature>
<dbReference type="EMBL" id="JAZDQT010000001">
    <property type="protein sequence ID" value="MEE1945340.1"/>
    <property type="molecule type" value="Genomic_DNA"/>
</dbReference>
<evidence type="ECO:0000313" key="3">
    <source>
        <dbReference type="Proteomes" id="UP001336835"/>
    </source>
</evidence>
<reference evidence="2 3" key="1">
    <citation type="submission" date="2024-01" db="EMBL/GenBank/DDBJ databases">
        <title>Pedobacter sp. nov., isolated from fresh soil.</title>
        <authorList>
            <person name="Le N.T.T."/>
        </authorList>
    </citation>
    <scope>NUCLEOTIDE SEQUENCE [LARGE SCALE GENOMIC DNA]</scope>
    <source>
        <strain evidence="2 3">KR3-3</strain>
    </source>
</reference>
<name>A0ABU7I790_9SPHI</name>